<dbReference type="InterPro" id="IPR023090">
    <property type="entry name" value="UPF0702_alpha/beta_dom_sf"/>
</dbReference>
<evidence type="ECO:0000259" key="9">
    <source>
        <dbReference type="Pfam" id="PF04239"/>
    </source>
</evidence>
<feature type="transmembrane region" description="Helical" evidence="8">
    <location>
        <begin position="6"/>
        <end position="22"/>
    </location>
</feature>
<proteinExistence type="inferred from homology"/>
<keyword evidence="6 8" id="KW-0472">Membrane</keyword>
<dbReference type="PANTHER" id="PTHR34582">
    <property type="entry name" value="UPF0702 TRANSMEMBRANE PROTEIN YCAP"/>
    <property type="match status" value="1"/>
</dbReference>
<evidence type="ECO:0000256" key="4">
    <source>
        <dbReference type="ARBA" id="ARBA00022692"/>
    </source>
</evidence>
<organism evidence="10 11">
    <name type="scientific">Siminovitchia fortis</name>
    <dbReference type="NCBI Taxonomy" id="254758"/>
    <lineage>
        <taxon>Bacteria</taxon>
        <taxon>Bacillati</taxon>
        <taxon>Bacillota</taxon>
        <taxon>Bacilli</taxon>
        <taxon>Bacillales</taxon>
        <taxon>Bacillaceae</taxon>
        <taxon>Siminovitchia</taxon>
    </lineage>
</organism>
<keyword evidence="5 8" id="KW-1133">Transmembrane helix</keyword>
<dbReference type="Proteomes" id="UP000273811">
    <property type="component" value="Unassembled WGS sequence"/>
</dbReference>
<dbReference type="AlphaFoldDB" id="A0A451GCC7"/>
<reference evidence="10" key="1">
    <citation type="submission" date="2018-12" db="EMBL/GenBank/DDBJ databases">
        <authorList>
            <person name="Sun L."/>
            <person name="Chen Z."/>
        </authorList>
    </citation>
    <scope>NUCLEOTIDE SEQUENCE [LARGE SCALE GENOMIC DNA]</scope>
    <source>
        <strain evidence="10">DSM 16012</strain>
    </source>
</reference>
<evidence type="ECO:0000256" key="7">
    <source>
        <dbReference type="SAM" id="MobiDB-lite"/>
    </source>
</evidence>
<name>A0A451GCC7_9BACI</name>
<dbReference type="RefSeq" id="WP_120071423.1">
    <property type="nucleotide sequence ID" value="NZ_CP126113.1"/>
</dbReference>
<evidence type="ECO:0000256" key="3">
    <source>
        <dbReference type="ARBA" id="ARBA00022475"/>
    </source>
</evidence>
<evidence type="ECO:0000313" key="11">
    <source>
        <dbReference type="Proteomes" id="UP000273811"/>
    </source>
</evidence>
<keyword evidence="11" id="KW-1185">Reference proteome</keyword>
<evidence type="ECO:0000256" key="2">
    <source>
        <dbReference type="ARBA" id="ARBA00006448"/>
    </source>
</evidence>
<dbReference type="PANTHER" id="PTHR34582:SF2">
    <property type="entry name" value="UPF0702 TRANSMEMBRANE PROTEIN YDFR"/>
    <property type="match status" value="1"/>
</dbReference>
<sequence length="196" mass="21988">MNLIWEPLVILIGGLFLLKITGRKAIAQMTMPQLIVMLSLGTILVQPIAHKGVVRTLVVVGIFVVTLFLLEYLQVKINGAEKIFTGKSKVVIENGTINVSELQKLRLSVDQLEMRLRLNGISKVDDIKTATIEPNGELGYELKDEAKPLTKKDFQKLMDEYMLGIKESQSMEQQNSASNIFTEIQGEQKSNPKYLQ</sequence>
<evidence type="ECO:0000256" key="6">
    <source>
        <dbReference type="ARBA" id="ARBA00023136"/>
    </source>
</evidence>
<feature type="region of interest" description="Disordered" evidence="7">
    <location>
        <begin position="168"/>
        <end position="196"/>
    </location>
</feature>
<feature type="domain" description="YetF C-terminal" evidence="9">
    <location>
        <begin position="76"/>
        <end position="150"/>
    </location>
</feature>
<gene>
    <name evidence="10" type="ORF">D4N35_005915</name>
</gene>
<comment type="similarity">
    <text evidence="2">Belongs to the UPF0702 family.</text>
</comment>
<evidence type="ECO:0000256" key="5">
    <source>
        <dbReference type="ARBA" id="ARBA00022989"/>
    </source>
</evidence>
<dbReference type="InterPro" id="IPR007353">
    <property type="entry name" value="DUF421"/>
</dbReference>
<evidence type="ECO:0000256" key="1">
    <source>
        <dbReference type="ARBA" id="ARBA00004651"/>
    </source>
</evidence>
<dbReference type="Gene3D" id="3.30.240.20">
    <property type="entry name" value="bsu07140 like domains"/>
    <property type="match status" value="1"/>
</dbReference>
<comment type="subcellular location">
    <subcellularLocation>
        <location evidence="1">Cell membrane</location>
        <topology evidence="1">Multi-pass membrane protein</topology>
    </subcellularLocation>
</comment>
<accession>A0A451GCC7</accession>
<comment type="caution">
    <text evidence="10">The sequence shown here is derived from an EMBL/GenBank/DDBJ whole genome shotgun (WGS) entry which is preliminary data.</text>
</comment>
<dbReference type="GO" id="GO:0005886">
    <property type="term" value="C:plasma membrane"/>
    <property type="evidence" value="ECO:0007669"/>
    <property type="project" value="UniProtKB-SubCell"/>
</dbReference>
<protein>
    <submittedName>
        <fullName evidence="10">DUF421 domain-containing protein</fullName>
    </submittedName>
</protein>
<dbReference type="Pfam" id="PF04239">
    <property type="entry name" value="DUF421"/>
    <property type="match status" value="1"/>
</dbReference>
<evidence type="ECO:0000313" key="10">
    <source>
        <dbReference type="EMBL" id="RWR12914.1"/>
    </source>
</evidence>
<evidence type="ECO:0000256" key="8">
    <source>
        <dbReference type="SAM" id="Phobius"/>
    </source>
</evidence>
<feature type="transmembrane region" description="Helical" evidence="8">
    <location>
        <begin position="56"/>
        <end position="73"/>
    </location>
</feature>
<keyword evidence="4 8" id="KW-0812">Transmembrane</keyword>
<keyword evidence="3" id="KW-1003">Cell membrane</keyword>
<dbReference type="EMBL" id="QYTU02000008">
    <property type="protein sequence ID" value="RWR12914.1"/>
    <property type="molecule type" value="Genomic_DNA"/>
</dbReference>
<dbReference type="OrthoDB" id="1796697at2"/>